<dbReference type="InterPro" id="IPR014284">
    <property type="entry name" value="RNA_pol_sigma-70_dom"/>
</dbReference>
<dbReference type="AlphaFoldDB" id="A0A4R3KAG4"/>
<evidence type="ECO:0000259" key="7">
    <source>
        <dbReference type="Pfam" id="PF04542"/>
    </source>
</evidence>
<evidence type="ECO:0000313" key="9">
    <source>
        <dbReference type="Proteomes" id="UP000295788"/>
    </source>
</evidence>
<dbReference type="PANTHER" id="PTHR30385">
    <property type="entry name" value="SIGMA FACTOR F FLAGELLAR"/>
    <property type="match status" value="1"/>
</dbReference>
<keyword evidence="4 6" id="KW-0238">DNA-binding</keyword>
<dbReference type="Gene3D" id="1.10.1740.10">
    <property type="match status" value="1"/>
</dbReference>
<dbReference type="HAMAP" id="MF_02064">
    <property type="entry name" value="Sigma70_SigI"/>
    <property type="match status" value="1"/>
</dbReference>
<gene>
    <name evidence="6" type="primary">sigI</name>
    <name evidence="8" type="ORF">EDD72_11917</name>
</gene>
<dbReference type="GO" id="GO:0016987">
    <property type="term" value="F:sigma factor activity"/>
    <property type="evidence" value="ECO:0007669"/>
    <property type="project" value="UniProtKB-UniRule"/>
</dbReference>
<keyword evidence="3 6" id="KW-0731">Sigma factor</keyword>
<keyword evidence="6" id="KW-0346">Stress response</keyword>
<dbReference type="NCBIfam" id="TIGR02937">
    <property type="entry name" value="sigma70-ECF"/>
    <property type="match status" value="1"/>
</dbReference>
<evidence type="ECO:0000256" key="2">
    <source>
        <dbReference type="ARBA" id="ARBA00023015"/>
    </source>
</evidence>
<sequence length="238" mass="27546">MHDATLVLVELAQGGSTTSLDQLIREQQPFIQKTTSHICKRNVQWDQDDELSIALIAFHEAVQKYNPNKGAHFLTFARQVIHQRLIDFFRKEQRHQHLPLYSFTDGEEEKEISSIETEKAIETHQQKTEQEELATTLEDFEQRLLTFGITMDDLVEASPKHRDTRENLLRVALHLSSSDELLESLMETRRLPVADLVKQAKVSRRVLEKGRKYIIALAIIISENQFSSLKYFAGIDDF</sequence>
<reference evidence="8 9" key="1">
    <citation type="submission" date="2019-03" db="EMBL/GenBank/DDBJ databases">
        <title>Genomic Encyclopedia of Type Strains, Phase IV (KMG-IV): sequencing the most valuable type-strain genomes for metagenomic binning, comparative biology and taxonomic classification.</title>
        <authorList>
            <person name="Goeker M."/>
        </authorList>
    </citation>
    <scope>NUCLEOTIDE SEQUENCE [LARGE SCALE GENOMIC DNA]</scope>
    <source>
        <strain evidence="8 9">DSM 23802</strain>
    </source>
</reference>
<evidence type="ECO:0000313" key="8">
    <source>
        <dbReference type="EMBL" id="TCS79899.1"/>
    </source>
</evidence>
<comment type="subcellular location">
    <subcellularLocation>
        <location evidence="6">Cytoplasm</location>
    </subcellularLocation>
</comment>
<evidence type="ECO:0000256" key="4">
    <source>
        <dbReference type="ARBA" id="ARBA00023125"/>
    </source>
</evidence>
<feature type="short sequence motif" description="Polymerase core binding" evidence="6">
    <location>
        <begin position="49"/>
        <end position="62"/>
    </location>
</feature>
<dbReference type="EMBL" id="SMAB01000019">
    <property type="protein sequence ID" value="TCS79899.1"/>
    <property type="molecule type" value="Genomic_DNA"/>
</dbReference>
<dbReference type="NCBIfam" id="NF006175">
    <property type="entry name" value="PRK08311.2-3"/>
    <property type="match status" value="1"/>
</dbReference>
<evidence type="ECO:0000256" key="6">
    <source>
        <dbReference type="HAMAP-Rule" id="MF_02064"/>
    </source>
</evidence>
<keyword evidence="5 6" id="KW-0804">Transcription</keyword>
<comment type="subunit">
    <text evidence="6">Interacts with RsgI.</text>
</comment>
<dbReference type="GO" id="GO:0006352">
    <property type="term" value="P:DNA-templated transcription initiation"/>
    <property type="evidence" value="ECO:0007669"/>
    <property type="project" value="UniProtKB-UniRule"/>
</dbReference>
<comment type="activity regulation">
    <text evidence="6">Negatively regulated by the anti-sigma-I factor RsgI.</text>
</comment>
<dbReference type="RefSeq" id="WP_165895056.1">
    <property type="nucleotide sequence ID" value="NZ_SMAB01000019.1"/>
</dbReference>
<dbReference type="PANTHER" id="PTHR30385:SF6">
    <property type="entry name" value="RNA POLYMERASE SIGMA FACTOR SIGI"/>
    <property type="match status" value="1"/>
</dbReference>
<evidence type="ECO:0000256" key="3">
    <source>
        <dbReference type="ARBA" id="ARBA00023082"/>
    </source>
</evidence>
<dbReference type="Proteomes" id="UP000295788">
    <property type="component" value="Unassembled WGS sequence"/>
</dbReference>
<evidence type="ECO:0000256" key="1">
    <source>
        <dbReference type="ARBA" id="ARBA00022490"/>
    </source>
</evidence>
<accession>A0A4R3KAG4</accession>
<keyword evidence="2 6" id="KW-0805">Transcription regulation</keyword>
<comment type="function">
    <text evidence="6">Sigma factors are initiation factors that promote the attachment of RNA polymerase to specific initiation sites and are then released.</text>
</comment>
<dbReference type="NCBIfam" id="TIGR02895">
    <property type="entry name" value="spore_sigI"/>
    <property type="match status" value="1"/>
</dbReference>
<comment type="caution">
    <text evidence="8">The sequence shown here is derived from an EMBL/GenBank/DDBJ whole genome shotgun (WGS) entry which is preliminary data.</text>
</comment>
<feature type="DNA-binding region" description="H-T-H motif" evidence="6">
    <location>
        <begin position="193"/>
        <end position="212"/>
    </location>
</feature>
<name>A0A4R3KAG4_9BACI</name>
<dbReference type="InterPro" id="IPR013325">
    <property type="entry name" value="RNA_pol_sigma_r2"/>
</dbReference>
<keyword evidence="1 6" id="KW-0963">Cytoplasm</keyword>
<organism evidence="8 9">
    <name type="scientific">Tepidibacillus fermentans</name>
    <dbReference type="NCBI Taxonomy" id="1281767"/>
    <lineage>
        <taxon>Bacteria</taxon>
        <taxon>Bacillati</taxon>
        <taxon>Bacillota</taxon>
        <taxon>Bacilli</taxon>
        <taxon>Bacillales</taxon>
        <taxon>Bacillaceae</taxon>
        <taxon>Tepidibacillus</taxon>
    </lineage>
</organism>
<proteinExistence type="inferred from homology"/>
<protein>
    <recommendedName>
        <fullName evidence="6">RNA polymerase sigma factor SigI</fullName>
    </recommendedName>
</protein>
<keyword evidence="9" id="KW-1185">Reference proteome</keyword>
<dbReference type="PIRSF" id="PIRSF038953">
    <property type="entry name" value="SigI"/>
    <property type="match status" value="1"/>
</dbReference>
<dbReference type="GO" id="GO:0003677">
    <property type="term" value="F:DNA binding"/>
    <property type="evidence" value="ECO:0007669"/>
    <property type="project" value="UniProtKB-UniRule"/>
</dbReference>
<dbReference type="InterPro" id="IPR007627">
    <property type="entry name" value="RNA_pol_sigma70_r2"/>
</dbReference>
<dbReference type="GO" id="GO:0005737">
    <property type="term" value="C:cytoplasm"/>
    <property type="evidence" value="ECO:0007669"/>
    <property type="project" value="UniProtKB-SubCell"/>
</dbReference>
<dbReference type="SUPFAM" id="SSF88946">
    <property type="entry name" value="Sigma2 domain of RNA polymerase sigma factors"/>
    <property type="match status" value="1"/>
</dbReference>
<dbReference type="InterPro" id="IPR014244">
    <property type="entry name" value="RNA_pol_sigma-I"/>
</dbReference>
<comment type="similarity">
    <text evidence="6">Belongs to the sigma-70 factor family. SigI subfamily.</text>
</comment>
<evidence type="ECO:0000256" key="5">
    <source>
        <dbReference type="ARBA" id="ARBA00023163"/>
    </source>
</evidence>
<feature type="domain" description="RNA polymerase sigma-70 region 2" evidence="7">
    <location>
        <begin position="23"/>
        <end position="94"/>
    </location>
</feature>
<dbReference type="Pfam" id="PF04542">
    <property type="entry name" value="Sigma70_r2"/>
    <property type="match status" value="1"/>
</dbReference>